<protein>
    <submittedName>
        <fullName evidence="1">Membrane-fusion protein</fullName>
    </submittedName>
</protein>
<dbReference type="Proteomes" id="UP000254253">
    <property type="component" value="Unassembled WGS sequence"/>
</dbReference>
<accession>A0A380TU35</accession>
<keyword evidence="2" id="KW-1185">Reference proteome</keyword>
<dbReference type="AlphaFoldDB" id="A0A380TU35"/>
<reference evidence="1 2" key="1">
    <citation type="submission" date="2018-06" db="EMBL/GenBank/DDBJ databases">
        <authorList>
            <consortium name="Pathogen Informatics"/>
            <person name="Doyle S."/>
        </authorList>
    </citation>
    <scope>NUCLEOTIDE SEQUENCE [LARGE SCALE GENOMIC DNA]</scope>
    <source>
        <strain evidence="1 2">NCTC4191</strain>
    </source>
</reference>
<dbReference type="EMBL" id="UFRN01000002">
    <property type="protein sequence ID" value="SUT91125.1"/>
    <property type="molecule type" value="Genomic_DNA"/>
</dbReference>
<sequence>MKKFAIVILIAAALAGSYFLQKNWPTDNGLQGIASVNWTYRSGAS</sequence>
<evidence type="ECO:0000313" key="2">
    <source>
        <dbReference type="Proteomes" id="UP000254253"/>
    </source>
</evidence>
<proteinExistence type="predicted"/>
<name>A0A380TU35_ACTLI</name>
<gene>
    <name evidence="1" type="primary">acrA2_2</name>
    <name evidence="1" type="ORF">NCTC4191_00463</name>
</gene>
<evidence type="ECO:0000313" key="1">
    <source>
        <dbReference type="EMBL" id="SUT91125.1"/>
    </source>
</evidence>
<organism evidence="1 2">
    <name type="scientific">Actinobacillus lignieresii</name>
    <dbReference type="NCBI Taxonomy" id="720"/>
    <lineage>
        <taxon>Bacteria</taxon>
        <taxon>Pseudomonadati</taxon>
        <taxon>Pseudomonadota</taxon>
        <taxon>Gammaproteobacteria</taxon>
        <taxon>Pasteurellales</taxon>
        <taxon>Pasteurellaceae</taxon>
        <taxon>Actinobacillus</taxon>
    </lineage>
</organism>